<reference evidence="2" key="1">
    <citation type="journal article" date="2020" name="mSystems">
        <title>Genome- and Community-Level Interaction Insights into Carbon Utilization and Element Cycling Functions of Hydrothermarchaeota in Hydrothermal Sediment.</title>
        <authorList>
            <person name="Zhou Z."/>
            <person name="Liu Y."/>
            <person name="Xu W."/>
            <person name="Pan J."/>
            <person name="Luo Z.H."/>
            <person name="Li M."/>
        </authorList>
    </citation>
    <scope>NUCLEOTIDE SEQUENCE [LARGE SCALE GENOMIC DNA]</scope>
    <source>
        <strain evidence="2">SpSt-418</strain>
    </source>
</reference>
<accession>A0A7C3KF53</accession>
<evidence type="ECO:0000256" key="1">
    <source>
        <dbReference type="SAM" id="Phobius"/>
    </source>
</evidence>
<feature type="transmembrane region" description="Helical" evidence="1">
    <location>
        <begin position="12"/>
        <end position="34"/>
    </location>
</feature>
<protein>
    <submittedName>
        <fullName evidence="2">Uncharacterized protein</fullName>
    </submittedName>
</protein>
<name>A0A7C3KF53_9CYAN</name>
<gene>
    <name evidence="2" type="ORF">ENR64_16105</name>
</gene>
<keyword evidence="1" id="KW-1133">Transmembrane helix</keyword>
<evidence type="ECO:0000313" key="2">
    <source>
        <dbReference type="EMBL" id="HFM99246.1"/>
    </source>
</evidence>
<dbReference type="AlphaFoldDB" id="A0A7C3KF53"/>
<feature type="transmembrane region" description="Helical" evidence="1">
    <location>
        <begin position="58"/>
        <end position="79"/>
    </location>
</feature>
<keyword evidence="1" id="KW-0472">Membrane</keyword>
<organism evidence="2">
    <name type="scientific">Oscillatoriales cyanobacterium SpSt-418</name>
    <dbReference type="NCBI Taxonomy" id="2282169"/>
    <lineage>
        <taxon>Bacteria</taxon>
        <taxon>Bacillati</taxon>
        <taxon>Cyanobacteriota</taxon>
        <taxon>Cyanophyceae</taxon>
        <taxon>Oscillatoriophycideae</taxon>
        <taxon>Oscillatoriales</taxon>
    </lineage>
</organism>
<dbReference type="EMBL" id="DSRU01000232">
    <property type="protein sequence ID" value="HFM99246.1"/>
    <property type="molecule type" value="Genomic_DNA"/>
</dbReference>
<keyword evidence="1" id="KW-0812">Transmembrane</keyword>
<sequence length="86" mass="9338">MGSQSTAKTIFLLASMVGWLIVGASLIYLFPVIADRLVSSEMTHAWMTTLSRGSYNPMLGWVGGGVALAVTALGNLIWYQRFDGRL</sequence>
<comment type="caution">
    <text evidence="2">The sequence shown here is derived from an EMBL/GenBank/DDBJ whole genome shotgun (WGS) entry which is preliminary data.</text>
</comment>
<proteinExistence type="predicted"/>